<organism evidence="8">
    <name type="scientific">uncultured Solirubrobacteraceae bacterium</name>
    <dbReference type="NCBI Taxonomy" id="1162706"/>
    <lineage>
        <taxon>Bacteria</taxon>
        <taxon>Bacillati</taxon>
        <taxon>Actinomycetota</taxon>
        <taxon>Thermoleophilia</taxon>
        <taxon>Solirubrobacterales</taxon>
        <taxon>Solirubrobacteraceae</taxon>
        <taxon>environmental samples</taxon>
    </lineage>
</organism>
<dbReference type="GO" id="GO:0016757">
    <property type="term" value="F:glycosyltransferase activity"/>
    <property type="evidence" value="ECO:0007669"/>
    <property type="project" value="UniProtKB-ARBA"/>
</dbReference>
<dbReference type="GO" id="GO:0005975">
    <property type="term" value="P:carbohydrate metabolic process"/>
    <property type="evidence" value="ECO:0007669"/>
    <property type="project" value="InterPro"/>
</dbReference>
<dbReference type="InterPro" id="IPR005196">
    <property type="entry name" value="Glyco_hydro_65_N"/>
</dbReference>
<dbReference type="Gene3D" id="2.60.420.10">
    <property type="entry name" value="Maltose phosphorylase, domain 3"/>
    <property type="match status" value="1"/>
</dbReference>
<dbReference type="Pfam" id="PF03636">
    <property type="entry name" value="Glyco_hydro_65N"/>
    <property type="match status" value="1"/>
</dbReference>
<dbReference type="InterPro" id="IPR037018">
    <property type="entry name" value="GH65_N"/>
</dbReference>
<feature type="active site" description="Proton donor" evidence="2">
    <location>
        <position position="487"/>
    </location>
</feature>
<sequence>MPEEVYGVEPWAIRERVLDLDRLGQSESVLALSNGHIGLRGNLDEGEPYAVPGTYLNAFYEVRPLPYAESAYGLPDEGQTMINVTNGKVIRLLVDDEQFDVRYGDVLQHERVLDLRDGVMRREVHWRSPTGREIKVRSTRVVSFAHRSVAAIEYEVEAVEPSTRIVVQSELVANEPGPSRSKDPRAAAALERALQSEEHHCHGMRGGLVHSTVASRLRMAAAMDHVVEGPEGTVTEIESEPDLARLTITTELTPGAPLRLVKFLAYAWSSRRSRASLRDQVDAALASAKRNGWDGLLEDQRTYLDDFWERADVEVDGDAALQQAMRYSLFQALQAGARAERRGIPAKGLTGSGYDGHSFWDMDTFTVPVLTYTHPEAAADAIRWRHSVLDLARENARELGRDGAAFPWRTIRGQETSGYWPAGTAAFHVNADVADAVRRYVTVTGDEDFERDFGVELLVETARLWRSLGHHDSAGTFRIDGVTGPDEYSALADDNIYTNLMAARNMREAAAAAGRHPDRCADLHVDEEEMASWRDAAAAMAVPFDEELGVHQQAEGFTRYRRWDFEGTTADEYPLLLNFPYYEIYRSQVVKQADLVLALYTCGDAFDREQKTRDFAYYEAITVRDSSLSAPIQAIVAAEVGHDELAYDYLTESAFVDLRDLAGNTKDGLHIASLSSSWLVAVAGFGGLRDYGEVLAFEPRLPSRLSRLAFRLIYRGRRLRVEIHHGEAHYLVLNGGEPLEIDHHGERVTLVPGEVMVRDVPPAPHVAPPRQPHGREPRALREDG</sequence>
<dbReference type="Pfam" id="PF03632">
    <property type="entry name" value="Glyco_hydro_65m"/>
    <property type="match status" value="1"/>
</dbReference>
<dbReference type="InterPro" id="IPR008928">
    <property type="entry name" value="6-hairpin_glycosidase_sf"/>
</dbReference>
<feature type="compositionally biased region" description="Pro residues" evidence="4">
    <location>
        <begin position="761"/>
        <end position="771"/>
    </location>
</feature>
<dbReference type="GO" id="GO:0030246">
    <property type="term" value="F:carbohydrate binding"/>
    <property type="evidence" value="ECO:0007669"/>
    <property type="project" value="InterPro"/>
</dbReference>
<gene>
    <name evidence="8" type="ORF">AVDCRST_MAG30-1853</name>
</gene>
<proteinExistence type="inferred from homology"/>
<name>A0A6J4SP30_9ACTN</name>
<evidence type="ECO:0000256" key="4">
    <source>
        <dbReference type="SAM" id="MobiDB-lite"/>
    </source>
</evidence>
<evidence type="ECO:0000259" key="7">
    <source>
        <dbReference type="Pfam" id="PF03636"/>
    </source>
</evidence>
<feature type="compositionally biased region" description="Basic and acidic residues" evidence="4">
    <location>
        <begin position="773"/>
        <end position="784"/>
    </location>
</feature>
<feature type="binding site" evidence="3">
    <location>
        <begin position="591"/>
        <end position="592"/>
    </location>
    <ligand>
        <name>substrate</name>
    </ligand>
</feature>
<dbReference type="SUPFAM" id="SSF48208">
    <property type="entry name" value="Six-hairpin glycosidases"/>
    <property type="match status" value="1"/>
</dbReference>
<dbReference type="InterPro" id="IPR011013">
    <property type="entry name" value="Gal_mutarotase_sf_dom"/>
</dbReference>
<evidence type="ECO:0000313" key="8">
    <source>
        <dbReference type="EMBL" id="CAA9500049.1"/>
    </source>
</evidence>
<dbReference type="InterPro" id="IPR005195">
    <property type="entry name" value="Glyco_hydro_65_M"/>
</dbReference>
<dbReference type="GO" id="GO:0004553">
    <property type="term" value="F:hydrolase activity, hydrolyzing O-glycosyl compounds"/>
    <property type="evidence" value="ECO:0007669"/>
    <property type="project" value="TreeGrafter"/>
</dbReference>
<dbReference type="InterPro" id="IPR012341">
    <property type="entry name" value="6hp_glycosidase-like_sf"/>
</dbReference>
<feature type="region of interest" description="Disordered" evidence="4">
    <location>
        <begin position="760"/>
        <end position="784"/>
    </location>
</feature>
<dbReference type="Gene3D" id="1.50.10.10">
    <property type="match status" value="1"/>
</dbReference>
<protein>
    <submittedName>
        <fullName evidence="8">GH65</fullName>
    </submittedName>
</protein>
<comment type="similarity">
    <text evidence="1">Belongs to the glycosyl hydrolase 65 family.</text>
</comment>
<dbReference type="PANTHER" id="PTHR11051:SF13">
    <property type="entry name" value="GLYCOSYL TRANSFERASE"/>
    <property type="match status" value="1"/>
</dbReference>
<feature type="domain" description="Glycoside hydrolase family 65 central catalytic" evidence="5">
    <location>
        <begin position="326"/>
        <end position="678"/>
    </location>
</feature>
<feature type="domain" description="Glycoside hydrolase family 65 N-terminal" evidence="7">
    <location>
        <begin position="15"/>
        <end position="269"/>
    </location>
</feature>
<evidence type="ECO:0000256" key="3">
    <source>
        <dbReference type="PIRSR" id="PIRSR036289-51"/>
    </source>
</evidence>
<reference evidence="8" key="1">
    <citation type="submission" date="2020-02" db="EMBL/GenBank/DDBJ databases">
        <authorList>
            <person name="Meier V. D."/>
        </authorList>
    </citation>
    <scope>NUCLEOTIDE SEQUENCE</scope>
    <source>
        <strain evidence="8">AVDCRST_MAG30</strain>
    </source>
</reference>
<dbReference type="InterPro" id="IPR017045">
    <property type="entry name" value="Malt_Pase/Glycosyl_Hdrlase"/>
</dbReference>
<evidence type="ECO:0000256" key="2">
    <source>
        <dbReference type="PIRSR" id="PIRSR036289-50"/>
    </source>
</evidence>
<evidence type="ECO:0000259" key="6">
    <source>
        <dbReference type="Pfam" id="PF03633"/>
    </source>
</evidence>
<dbReference type="Pfam" id="PF03633">
    <property type="entry name" value="Glyco_hydro_65C"/>
    <property type="match status" value="1"/>
</dbReference>
<evidence type="ECO:0000256" key="1">
    <source>
        <dbReference type="ARBA" id="ARBA00006768"/>
    </source>
</evidence>
<dbReference type="Gene3D" id="2.70.98.40">
    <property type="entry name" value="Glycoside hydrolase, family 65, N-terminal domain"/>
    <property type="match status" value="1"/>
</dbReference>
<dbReference type="InterPro" id="IPR005194">
    <property type="entry name" value="Glyco_hydro_65_C"/>
</dbReference>
<feature type="binding site" evidence="3">
    <location>
        <begin position="360"/>
        <end position="361"/>
    </location>
    <ligand>
        <name>substrate</name>
    </ligand>
</feature>
<accession>A0A6J4SP30</accession>
<feature type="domain" description="Glycoside hydrolase family 65 C-terminal" evidence="6">
    <location>
        <begin position="688"/>
        <end position="750"/>
    </location>
</feature>
<dbReference type="EMBL" id="CADCVS010000247">
    <property type="protein sequence ID" value="CAA9500049.1"/>
    <property type="molecule type" value="Genomic_DNA"/>
</dbReference>
<dbReference type="PANTHER" id="PTHR11051">
    <property type="entry name" value="GLYCOSYL HYDROLASE-RELATED"/>
    <property type="match status" value="1"/>
</dbReference>
<dbReference type="AlphaFoldDB" id="A0A6J4SP30"/>
<dbReference type="SUPFAM" id="SSF74650">
    <property type="entry name" value="Galactose mutarotase-like"/>
    <property type="match status" value="1"/>
</dbReference>
<evidence type="ECO:0000259" key="5">
    <source>
        <dbReference type="Pfam" id="PF03632"/>
    </source>
</evidence>
<dbReference type="PIRSF" id="PIRSF036289">
    <property type="entry name" value="Glycosyl_hydrolase_malt_phosph"/>
    <property type="match status" value="1"/>
</dbReference>